<dbReference type="Gene3D" id="1.10.10.10">
    <property type="entry name" value="Winged helix-like DNA-binding domain superfamily/Winged helix DNA-binding domain"/>
    <property type="match status" value="1"/>
</dbReference>
<dbReference type="InterPro" id="IPR036390">
    <property type="entry name" value="WH_DNA-bd_sf"/>
</dbReference>
<organism evidence="2 3">
    <name type="scientific">Actinomadura rayongensis</name>
    <dbReference type="NCBI Taxonomy" id="1429076"/>
    <lineage>
        <taxon>Bacteria</taxon>
        <taxon>Bacillati</taxon>
        <taxon>Actinomycetota</taxon>
        <taxon>Actinomycetes</taxon>
        <taxon>Streptosporangiales</taxon>
        <taxon>Thermomonosporaceae</taxon>
        <taxon>Actinomadura</taxon>
    </lineage>
</organism>
<evidence type="ECO:0000313" key="2">
    <source>
        <dbReference type="EMBL" id="MXQ67350.1"/>
    </source>
</evidence>
<dbReference type="SUPFAM" id="SSF46785">
    <property type="entry name" value="Winged helix' DNA-binding domain"/>
    <property type="match status" value="1"/>
</dbReference>
<dbReference type="InterPro" id="IPR036388">
    <property type="entry name" value="WH-like_DNA-bd_sf"/>
</dbReference>
<dbReference type="OrthoDB" id="122286at2"/>
<dbReference type="EMBL" id="WUTW01000007">
    <property type="protein sequence ID" value="MXQ67350.1"/>
    <property type="molecule type" value="Genomic_DNA"/>
</dbReference>
<dbReference type="RefSeq" id="WP_161105546.1">
    <property type="nucleotide sequence ID" value="NZ_JBHLYI010000008.1"/>
</dbReference>
<dbReference type="InterPro" id="IPR052509">
    <property type="entry name" value="Metal_resp_DNA-bind_regulator"/>
</dbReference>
<dbReference type="AlphaFoldDB" id="A0A6I4WEN9"/>
<accession>A0A6I4WEN9</accession>
<protein>
    <submittedName>
        <fullName evidence="2">PadR family transcriptional regulator</fullName>
    </submittedName>
</protein>
<evidence type="ECO:0000259" key="1">
    <source>
        <dbReference type="Pfam" id="PF03551"/>
    </source>
</evidence>
<reference evidence="2 3" key="1">
    <citation type="submission" date="2019-12" db="EMBL/GenBank/DDBJ databases">
        <title>Nocardia macrotermitis sp. nov. and Nocardia aurantia sp. nov., isolated from the gut of the fungus growing-termite Macrotermes natalensis.</title>
        <authorList>
            <person name="Christine B."/>
            <person name="Rene B."/>
        </authorList>
    </citation>
    <scope>NUCLEOTIDE SEQUENCE [LARGE SCALE GENOMIC DNA]</scope>
    <source>
        <strain evidence="2 3">DSM 102126</strain>
    </source>
</reference>
<dbReference type="Proteomes" id="UP000431901">
    <property type="component" value="Unassembled WGS sequence"/>
</dbReference>
<proteinExistence type="predicted"/>
<dbReference type="Pfam" id="PF03551">
    <property type="entry name" value="PadR"/>
    <property type="match status" value="1"/>
</dbReference>
<dbReference type="PANTHER" id="PTHR33169:SF13">
    <property type="entry name" value="PADR-FAMILY TRANSCRIPTIONAL REGULATOR"/>
    <property type="match status" value="1"/>
</dbReference>
<evidence type="ECO:0000313" key="3">
    <source>
        <dbReference type="Proteomes" id="UP000431901"/>
    </source>
</evidence>
<name>A0A6I4WEN9_9ACTN</name>
<gene>
    <name evidence="2" type="ORF">GQ466_25365</name>
</gene>
<dbReference type="InterPro" id="IPR005149">
    <property type="entry name" value="Tscrpt_reg_PadR_N"/>
</dbReference>
<feature type="domain" description="Transcription regulator PadR N-terminal" evidence="1">
    <location>
        <begin position="13"/>
        <end position="86"/>
    </location>
</feature>
<comment type="caution">
    <text evidence="2">The sequence shown here is derived from an EMBL/GenBank/DDBJ whole genome shotgun (WGS) entry which is preliminary data.</text>
</comment>
<keyword evidence="3" id="KW-1185">Reference proteome</keyword>
<dbReference type="PANTHER" id="PTHR33169">
    <property type="entry name" value="PADR-FAMILY TRANSCRIPTIONAL REGULATOR"/>
    <property type="match status" value="1"/>
</dbReference>
<sequence>MTSTAMQEPTRLLLTALADEPRHGYALIKEVEAISSGRVRLRTGTLYAALARLQEQGWVEVAGEEVVDGRHRRYYALTGAGGEVLADEAARLRAQAAEAERRLRLRGRSVPA</sequence>